<dbReference type="Gene3D" id="3.90.180.10">
    <property type="entry name" value="Medium-chain alcohol dehydrogenases, catalytic domain"/>
    <property type="match status" value="1"/>
</dbReference>
<dbReference type="InterPro" id="IPR013154">
    <property type="entry name" value="ADH-like_N"/>
</dbReference>
<evidence type="ECO:0000313" key="5">
    <source>
        <dbReference type="EMBL" id="WDC92103.1"/>
    </source>
</evidence>
<dbReference type="Pfam" id="PF00107">
    <property type="entry name" value="ADH_zinc_N"/>
    <property type="match status" value="1"/>
</dbReference>
<evidence type="ECO:0000259" key="3">
    <source>
        <dbReference type="SMART" id="SM00829"/>
    </source>
</evidence>
<dbReference type="SMART" id="SM00829">
    <property type="entry name" value="PKS_ER"/>
    <property type="match status" value="1"/>
</dbReference>
<dbReference type="PANTHER" id="PTHR43482">
    <property type="entry name" value="PROTEIN AST1-RELATED"/>
    <property type="match status" value="1"/>
</dbReference>
<dbReference type="Proteomes" id="UP000257607">
    <property type="component" value="Chromosome"/>
</dbReference>
<reference evidence="4 6" key="1">
    <citation type="submission" date="2018-07" db="EMBL/GenBank/DDBJ databases">
        <title>Lactobacillus curvatus genome sequence.</title>
        <authorList>
            <person name="Prechtl R."/>
        </authorList>
    </citation>
    <scope>NUCLEOTIDE SEQUENCE [LARGE SCALE GENOMIC DNA]</scope>
    <source>
        <strain evidence="4 6">TMW 1.1928</strain>
    </source>
</reference>
<organism evidence="4 6">
    <name type="scientific">Latilactobacillus curvatus</name>
    <name type="common">Lactobacillus curvatus</name>
    <dbReference type="NCBI Taxonomy" id="28038"/>
    <lineage>
        <taxon>Bacteria</taxon>
        <taxon>Bacillati</taxon>
        <taxon>Bacillota</taxon>
        <taxon>Bacilli</taxon>
        <taxon>Lactobacillales</taxon>
        <taxon>Lactobacillaceae</taxon>
        <taxon>Latilactobacillus</taxon>
    </lineage>
</organism>
<dbReference type="PANTHER" id="PTHR43482:SF1">
    <property type="entry name" value="PROTEIN AST1-RELATED"/>
    <property type="match status" value="1"/>
</dbReference>
<dbReference type="Proteomes" id="UP001215533">
    <property type="component" value="Chromosome"/>
</dbReference>
<evidence type="ECO:0000256" key="1">
    <source>
        <dbReference type="ARBA" id="ARBA00010371"/>
    </source>
</evidence>
<dbReference type="Gene3D" id="3.40.50.720">
    <property type="entry name" value="NAD(P)-binding Rossmann-like Domain"/>
    <property type="match status" value="1"/>
</dbReference>
<dbReference type="SUPFAM" id="SSF51735">
    <property type="entry name" value="NAD(P)-binding Rossmann-fold domains"/>
    <property type="match status" value="1"/>
</dbReference>
<dbReference type="SUPFAM" id="SSF50129">
    <property type="entry name" value="GroES-like"/>
    <property type="match status" value="1"/>
</dbReference>
<dbReference type="InterPro" id="IPR020843">
    <property type="entry name" value="ER"/>
</dbReference>
<dbReference type="InterPro" id="IPR014182">
    <property type="entry name" value="ADH_Zn_typ-1"/>
</dbReference>
<dbReference type="RefSeq" id="WP_004271287.1">
    <property type="nucleotide sequence ID" value="NZ_BJOQ01000022.1"/>
</dbReference>
<dbReference type="GO" id="GO:0008270">
    <property type="term" value="F:zinc ion binding"/>
    <property type="evidence" value="ECO:0007669"/>
    <property type="project" value="InterPro"/>
</dbReference>
<proteinExistence type="inferred from homology"/>
<feature type="domain" description="Enoyl reductase (ER)" evidence="3">
    <location>
        <begin position="13"/>
        <end position="336"/>
    </location>
</feature>
<dbReference type="NCBIfam" id="TIGR02817">
    <property type="entry name" value="adh_fam_1"/>
    <property type="match status" value="1"/>
</dbReference>
<dbReference type="GO" id="GO:0016491">
    <property type="term" value="F:oxidoreductase activity"/>
    <property type="evidence" value="ECO:0007669"/>
    <property type="project" value="UniProtKB-KW"/>
</dbReference>
<dbReference type="Pfam" id="PF08240">
    <property type="entry name" value="ADH_N"/>
    <property type="match status" value="1"/>
</dbReference>
<keyword evidence="2" id="KW-0560">Oxidoreductase</keyword>
<dbReference type="InterPro" id="IPR011032">
    <property type="entry name" value="GroES-like_sf"/>
</dbReference>
<evidence type="ECO:0000313" key="6">
    <source>
        <dbReference type="Proteomes" id="UP000257607"/>
    </source>
</evidence>
<dbReference type="EMBL" id="CP117683">
    <property type="protein sequence ID" value="WDC92103.1"/>
    <property type="molecule type" value="Genomic_DNA"/>
</dbReference>
<dbReference type="InterPro" id="IPR013149">
    <property type="entry name" value="ADH-like_C"/>
</dbReference>
<dbReference type="AlphaFoldDB" id="A0A385AER9"/>
<dbReference type="InterPro" id="IPR052585">
    <property type="entry name" value="Lipid_raft_assoc_Zn_ADH"/>
</dbReference>
<evidence type="ECO:0000313" key="4">
    <source>
        <dbReference type="EMBL" id="AXN35826.1"/>
    </source>
</evidence>
<accession>A0A385AER9</accession>
<gene>
    <name evidence="4" type="ORF">DT351_05400</name>
    <name evidence="5" type="ORF">PSR33_00745</name>
</gene>
<comment type="similarity">
    <text evidence="1 2">Belongs to the zinc-containing alcohol dehydrogenase family. Quinone oxidoreductase subfamily.</text>
</comment>
<protein>
    <recommendedName>
        <fullName evidence="2">Zinc-type alcohol dehydrogenase-like protein</fullName>
    </recommendedName>
</protein>
<dbReference type="GeneID" id="49610398"/>
<evidence type="ECO:0000256" key="2">
    <source>
        <dbReference type="RuleBase" id="RU364000"/>
    </source>
</evidence>
<dbReference type="EMBL" id="CP031003">
    <property type="protein sequence ID" value="AXN35826.1"/>
    <property type="molecule type" value="Genomic_DNA"/>
</dbReference>
<name>A0A385AER9_LATCU</name>
<reference evidence="5" key="2">
    <citation type="submission" date="2023-02" db="EMBL/GenBank/DDBJ databases">
        <title>Complete genome sequence of Lactobacillus curvatus CACC879 isolated from Pig feces.</title>
        <authorList>
            <person name="Park S."/>
            <person name="Park M.A."/>
            <person name="Kim D.-H."/>
            <person name="Kim Y."/>
        </authorList>
    </citation>
    <scope>NUCLEOTIDE SEQUENCE</scope>
    <source>
        <strain evidence="5">CACC879</strain>
    </source>
</reference>
<dbReference type="CDD" id="cd08252">
    <property type="entry name" value="AL_MDR"/>
    <property type="match status" value="1"/>
</dbReference>
<dbReference type="InterPro" id="IPR036291">
    <property type="entry name" value="NAD(P)-bd_dom_sf"/>
</dbReference>
<sequence>MQAIGFTKHLPITNEESLMAFNLPSPKPKPHDLCVQVTAVSVNPVDVGVRKGGRGQSKTPRILGWDAVGIVTGIGNAVTLFKPGDRVFYVGDFKRPGSNSEYQLVDERIVAKAPQNLTDAQAAAMPLTALTAWEALFEKLHIDFEDRTTNHDQTILIINGAGGVGSIATQLAHLAGLHVIATASRPETQKWALAHGADQVVNHHQSLIEQVHALGYQTVDYILELNNIDQHWESMARLIKPNGRIASITENHRPVDLQKLTKKRVEFAWEWVFSKTYYQTTDLASQGIILGQIATLLEQNKLQSTLTKCLSPISAANLRQAHQLVETNQMIGKVVVAN</sequence>
<keyword evidence="2" id="KW-0862">Zinc</keyword>
<keyword evidence="2" id="KW-0479">Metal-binding</keyword>